<gene>
    <name evidence="2" type="primary">38</name>
    <name evidence="2" type="ORF">SEA_MARGARETKALI_38</name>
</gene>
<dbReference type="KEGG" id="vg:77925068"/>
<evidence type="ECO:0000256" key="1">
    <source>
        <dbReference type="SAM" id="MobiDB-lite"/>
    </source>
</evidence>
<evidence type="ECO:0000313" key="3">
    <source>
        <dbReference type="Proteomes" id="UP000257231"/>
    </source>
</evidence>
<organism evidence="2 3">
    <name type="scientific">Arthrobacter phage MargaretKali</name>
    <dbReference type="NCBI Taxonomy" id="2250414"/>
    <lineage>
        <taxon>Viruses</taxon>
        <taxon>Duplodnaviria</taxon>
        <taxon>Heunggongvirae</taxon>
        <taxon>Uroviricota</taxon>
        <taxon>Caudoviricetes</taxon>
        <taxon>Kumottavirus</taxon>
        <taxon>Kumottavirus margaretkali</taxon>
    </lineage>
</organism>
<feature type="region of interest" description="Disordered" evidence="1">
    <location>
        <begin position="39"/>
        <end position="62"/>
    </location>
</feature>
<dbReference type="Proteomes" id="UP000257231">
    <property type="component" value="Segment"/>
</dbReference>
<feature type="compositionally biased region" description="Basic and acidic residues" evidence="1">
    <location>
        <begin position="48"/>
        <end position="62"/>
    </location>
</feature>
<reference evidence="3" key="1">
    <citation type="submission" date="2018-06" db="EMBL/GenBank/DDBJ databases">
        <authorList>
            <person name="Zhirakovskaya E."/>
        </authorList>
    </citation>
    <scope>NUCLEOTIDE SEQUENCE [LARGE SCALE GENOMIC DNA]</scope>
</reference>
<sequence length="62" mass="7043">MIDGITFLLMVATVFGAPLALHMAREHDRRLEPCEPVEWDAAEEEADTREAADCDAWRKGER</sequence>
<dbReference type="RefSeq" id="YP_010649520.1">
    <property type="nucleotide sequence ID" value="NC_070769.1"/>
</dbReference>
<proteinExistence type="predicted"/>
<accession>A0A345KN16</accession>
<dbReference type="EMBL" id="MH450123">
    <property type="protein sequence ID" value="AXH44418.1"/>
    <property type="molecule type" value="Genomic_DNA"/>
</dbReference>
<keyword evidence="3" id="KW-1185">Reference proteome</keyword>
<name>A0A345KN16_9CAUD</name>
<protein>
    <submittedName>
        <fullName evidence="2">Uncharacterized protein</fullName>
    </submittedName>
</protein>
<dbReference type="GeneID" id="77925068"/>
<evidence type="ECO:0000313" key="2">
    <source>
        <dbReference type="EMBL" id="AXH44418.1"/>
    </source>
</evidence>